<sequence length="236" mass="24424">MSVLATIYAPGKLLVSIVGRNQGDLVVETVKRAGARGGTVLLGRGTAENRILRLLCLGDTEKDLVLTLAPAGEMPAIIKALRDKGGPARKAPGIGFVIDVSGILRHILPGSGGPAPQPSITATGENMSAQASHQLICVIVNAGYADDVMNAARAAGATGGTIINARGTGREEDVKFFGITIVPEKEFLMVLAEKASAPDILEAIRRTPSLNEPGIGIAFCMDVESFFPLGRAAGQS</sequence>
<evidence type="ECO:0000313" key="2">
    <source>
        <dbReference type="Proteomes" id="UP000477488"/>
    </source>
</evidence>
<dbReference type="InterPro" id="IPR011322">
    <property type="entry name" value="N-reg_PII-like_a/b"/>
</dbReference>
<dbReference type="GO" id="GO:0030234">
    <property type="term" value="F:enzyme regulator activity"/>
    <property type="evidence" value="ECO:0007669"/>
    <property type="project" value="InterPro"/>
</dbReference>
<dbReference type="InterPro" id="IPR002187">
    <property type="entry name" value="N-reg_PII"/>
</dbReference>
<gene>
    <name evidence="1" type="ORF">FYJ44_08145</name>
</gene>
<comment type="caution">
    <text evidence="1">The sequence shown here is derived from an EMBL/GenBank/DDBJ whole genome shotgun (WGS) entry which is preliminary data.</text>
</comment>
<keyword evidence="2" id="KW-1185">Reference proteome</keyword>
<dbReference type="SMART" id="SM00938">
    <property type="entry name" value="P-II"/>
    <property type="match status" value="1"/>
</dbReference>
<dbReference type="Gene3D" id="3.30.70.120">
    <property type="match status" value="2"/>
</dbReference>
<dbReference type="EMBL" id="VUMH01000007">
    <property type="protein sequence ID" value="MSS28012.1"/>
    <property type="molecule type" value="Genomic_DNA"/>
</dbReference>
<accession>A0A6L5XLE9</accession>
<reference evidence="1 2" key="1">
    <citation type="submission" date="2019-09" db="EMBL/GenBank/DDBJ databases">
        <title>In-depth cultivation of the pig gut microbiome towards novel bacterial diversity and tailored functional studies.</title>
        <authorList>
            <person name="Wylensek D."/>
            <person name="Hitch T.C.A."/>
            <person name="Clavel T."/>
        </authorList>
    </citation>
    <scope>NUCLEOTIDE SEQUENCE [LARGE SCALE GENOMIC DNA]</scope>
    <source>
        <strain evidence="1 2">PG-178-WT-4</strain>
    </source>
</reference>
<dbReference type="SUPFAM" id="SSF54913">
    <property type="entry name" value="GlnB-like"/>
    <property type="match status" value="2"/>
</dbReference>
<protein>
    <submittedName>
        <fullName evidence="1">P-II family nitrogen regulator</fullName>
    </submittedName>
</protein>
<dbReference type="AlphaFoldDB" id="A0A6L5XLE9"/>
<proteinExistence type="predicted"/>
<evidence type="ECO:0000313" key="1">
    <source>
        <dbReference type="EMBL" id="MSS28012.1"/>
    </source>
</evidence>
<dbReference type="Pfam" id="PF00543">
    <property type="entry name" value="P-II"/>
    <property type="match status" value="1"/>
</dbReference>
<organism evidence="1 2">
    <name type="scientific">Desulfovibrio porci</name>
    <dbReference type="NCBI Taxonomy" id="2605782"/>
    <lineage>
        <taxon>Bacteria</taxon>
        <taxon>Pseudomonadati</taxon>
        <taxon>Thermodesulfobacteriota</taxon>
        <taxon>Desulfovibrionia</taxon>
        <taxon>Desulfovibrionales</taxon>
        <taxon>Desulfovibrionaceae</taxon>
        <taxon>Desulfovibrio</taxon>
    </lineage>
</organism>
<dbReference type="RefSeq" id="WP_154511022.1">
    <property type="nucleotide sequence ID" value="NZ_DBFWWU010000032.1"/>
</dbReference>
<dbReference type="GO" id="GO:0006808">
    <property type="term" value="P:regulation of nitrogen utilization"/>
    <property type="evidence" value="ECO:0007669"/>
    <property type="project" value="InterPro"/>
</dbReference>
<dbReference type="InterPro" id="IPR015867">
    <property type="entry name" value="N-reg_PII/ATP_PRibTrfase_C"/>
</dbReference>
<dbReference type="Proteomes" id="UP000477488">
    <property type="component" value="Unassembled WGS sequence"/>
</dbReference>
<dbReference type="PROSITE" id="PS51343">
    <property type="entry name" value="PII_GLNB_DOM"/>
    <property type="match status" value="1"/>
</dbReference>
<name>A0A6L5XLE9_9BACT</name>